<protein>
    <submittedName>
        <fullName evidence="3">Uncharacterized protein</fullName>
    </submittedName>
</protein>
<dbReference type="EMBL" id="JASGWX010000018">
    <property type="protein sequence ID" value="MDP4485847.1"/>
    <property type="molecule type" value="Genomic_DNA"/>
</dbReference>
<dbReference type="RefSeq" id="WP_052201258.1">
    <property type="nucleotide sequence ID" value="NZ_CP040559.1"/>
</dbReference>
<reference evidence="2 5" key="2">
    <citation type="submission" date="2023-04" db="EMBL/GenBank/DDBJ databases">
        <title>Novel Pseudoalteromonas species isolated from Pacific coral.</title>
        <authorList>
            <person name="Videau P."/>
            <person name="Shlafstein M.D."/>
            <person name="Oline D.K."/>
            <person name="Strangman W.K."/>
            <person name="Hahnke R.L."/>
            <person name="Saw J.H."/>
            <person name="Ushijima B."/>
        </authorList>
    </citation>
    <scope>NUCLEOTIDE SEQUENCE [LARGE SCALE GENOMIC DNA]</scope>
    <source>
        <strain evidence="2 5">LMG 14908</strain>
    </source>
</reference>
<dbReference type="Proteomes" id="UP001242314">
    <property type="component" value="Unassembled WGS sequence"/>
</dbReference>
<gene>
    <name evidence="3" type="ORF">FFU37_18475</name>
    <name evidence="2" type="ORF">QDH73_17710</name>
</gene>
<accession>A0A4P9J6K3</accession>
<feature type="transmembrane region" description="Helical" evidence="1">
    <location>
        <begin position="110"/>
        <end position="127"/>
    </location>
</feature>
<name>A0A4P9J6K3_9GAMM</name>
<keyword evidence="1" id="KW-0812">Transmembrane</keyword>
<feature type="transmembrane region" description="Helical" evidence="1">
    <location>
        <begin position="43"/>
        <end position="64"/>
    </location>
</feature>
<keyword evidence="1" id="KW-0472">Membrane</keyword>
<dbReference type="EMBL" id="CP040559">
    <property type="protein sequence ID" value="QCU76449.1"/>
    <property type="molecule type" value="Genomic_DNA"/>
</dbReference>
<feature type="transmembrane region" description="Helical" evidence="1">
    <location>
        <begin position="76"/>
        <end position="94"/>
    </location>
</feature>
<evidence type="ECO:0000256" key="1">
    <source>
        <dbReference type="SAM" id="Phobius"/>
    </source>
</evidence>
<evidence type="ECO:0000313" key="5">
    <source>
        <dbReference type="Proteomes" id="UP001242314"/>
    </source>
</evidence>
<evidence type="ECO:0000313" key="4">
    <source>
        <dbReference type="Proteomes" id="UP000310065"/>
    </source>
</evidence>
<dbReference type="Proteomes" id="UP000310065">
    <property type="component" value="Chromosome S1"/>
</dbReference>
<proteinExistence type="predicted"/>
<keyword evidence="1" id="KW-1133">Transmembrane helix</keyword>
<dbReference type="AlphaFoldDB" id="A0A4P9J6K3"/>
<dbReference type="KEGG" id="pdv:FFU37_18475"/>
<dbReference type="GeneID" id="88777656"/>
<reference evidence="3 4" key="1">
    <citation type="submission" date="2019-05" db="EMBL/GenBank/DDBJ databases">
        <title>Complete genome sequence of Pseudoalteromonas sp. 16-SW-7(T) isolated from the Okhotsk Sea, Russia.</title>
        <authorList>
            <person name="Nguyen T.H."/>
            <person name="Nedashkovskaya O.I."/>
            <person name="Kim S.-G."/>
        </authorList>
    </citation>
    <scope>NUCLEOTIDE SEQUENCE [LARGE SCALE GENOMIC DNA]</scope>
    <source>
        <strain evidence="3 4">16-SW-7</strain>
    </source>
</reference>
<sequence>MSQLKCKKCQSSIVARDLTPKGRHRNYVCPLCGTPVNAHKEKYFFIGVLIFIAGLLINAFYLGISSAGLNWISDSYKLLLVILTSSILLVYSIYKNSKYKANSNMVEPRPWPLLTAICTLLIIWTVINL</sequence>
<organism evidence="3 4">
    <name type="scientific">Pseudoalteromonas distincta</name>
    <dbReference type="NCBI Taxonomy" id="77608"/>
    <lineage>
        <taxon>Bacteria</taxon>
        <taxon>Pseudomonadati</taxon>
        <taxon>Pseudomonadota</taxon>
        <taxon>Gammaproteobacteria</taxon>
        <taxon>Alteromonadales</taxon>
        <taxon>Pseudoalteromonadaceae</taxon>
        <taxon>Pseudoalteromonas</taxon>
    </lineage>
</organism>
<keyword evidence="5" id="KW-1185">Reference proteome</keyword>
<evidence type="ECO:0000313" key="3">
    <source>
        <dbReference type="EMBL" id="QCU76449.1"/>
    </source>
</evidence>
<evidence type="ECO:0000313" key="2">
    <source>
        <dbReference type="EMBL" id="MDP4485847.1"/>
    </source>
</evidence>